<dbReference type="Proteomes" id="UP000193431">
    <property type="component" value="Chromosome"/>
</dbReference>
<evidence type="ECO:0000256" key="1">
    <source>
        <dbReference type="ARBA" id="ARBA00010457"/>
    </source>
</evidence>
<dbReference type="SUPFAM" id="SSF49329">
    <property type="entry name" value="Cu,Zn superoxide dismutase-like"/>
    <property type="match status" value="1"/>
</dbReference>
<comment type="similarity">
    <text evidence="1">Belongs to the Cu-Zn superoxide dismutase family.</text>
</comment>
<protein>
    <submittedName>
        <fullName evidence="4">Superoxide dismutase</fullName>
    </submittedName>
</protein>
<dbReference type="PANTHER" id="PTHR10003">
    <property type="entry name" value="SUPEROXIDE DISMUTASE CU-ZN -RELATED"/>
    <property type="match status" value="1"/>
</dbReference>
<keyword evidence="5" id="KW-1185">Reference proteome</keyword>
<dbReference type="Pfam" id="PF00080">
    <property type="entry name" value="Sod_Cu"/>
    <property type="match status" value="1"/>
</dbReference>
<dbReference type="InterPro" id="IPR018152">
    <property type="entry name" value="SOD_Cu/Zn_BS"/>
</dbReference>
<dbReference type="GO" id="GO:0006801">
    <property type="term" value="P:superoxide metabolic process"/>
    <property type="evidence" value="ECO:0007669"/>
    <property type="project" value="InterPro"/>
</dbReference>
<accession>A0A1W6MHK1</accession>
<feature type="region of interest" description="Disordered" evidence="2">
    <location>
        <begin position="25"/>
        <end position="78"/>
    </location>
</feature>
<dbReference type="InterPro" id="IPR001424">
    <property type="entry name" value="SOD_Cu_Zn_dom"/>
</dbReference>
<dbReference type="EMBL" id="CP019344">
    <property type="protein sequence ID" value="ARN76986.1"/>
    <property type="molecule type" value="Genomic_DNA"/>
</dbReference>
<name>A0A1W6MHK1_9FLAO</name>
<evidence type="ECO:0000259" key="3">
    <source>
        <dbReference type="Pfam" id="PF00080"/>
    </source>
</evidence>
<dbReference type="PROSITE" id="PS00087">
    <property type="entry name" value="SOD_CU_ZN_1"/>
    <property type="match status" value="1"/>
</dbReference>
<evidence type="ECO:0000256" key="2">
    <source>
        <dbReference type="SAM" id="MobiDB-lite"/>
    </source>
</evidence>
<dbReference type="PROSITE" id="PS51257">
    <property type="entry name" value="PROKAR_LIPOPROTEIN"/>
    <property type="match status" value="1"/>
</dbReference>
<feature type="domain" description="Superoxide dismutase copper/zinc binding" evidence="3">
    <location>
        <begin position="97"/>
        <end position="228"/>
    </location>
</feature>
<dbReference type="AlphaFoldDB" id="A0A1W6MHK1"/>
<dbReference type="STRING" id="331648.BST97_02655"/>
<dbReference type="OrthoDB" id="9792957at2"/>
<reference evidence="4 5" key="1">
    <citation type="submission" date="2016-11" db="EMBL/GenBank/DDBJ databases">
        <title>Trade-off between light-utilization and light-protection in marine flavobacteria.</title>
        <authorList>
            <person name="Kumagai Y."/>
        </authorList>
    </citation>
    <scope>NUCLEOTIDE SEQUENCE [LARGE SCALE GENOMIC DNA]</scope>
    <source>
        <strain evidence="4 5">JCM 13191</strain>
    </source>
</reference>
<dbReference type="CDD" id="cd00305">
    <property type="entry name" value="Cu-Zn_Superoxide_Dismutase"/>
    <property type="match status" value="1"/>
</dbReference>
<evidence type="ECO:0000313" key="5">
    <source>
        <dbReference type="Proteomes" id="UP000193431"/>
    </source>
</evidence>
<dbReference type="InterPro" id="IPR024134">
    <property type="entry name" value="SOD_Cu/Zn_/chaperone"/>
</dbReference>
<dbReference type="Gene3D" id="2.60.40.200">
    <property type="entry name" value="Superoxide dismutase, copper/zinc binding domain"/>
    <property type="match status" value="1"/>
</dbReference>
<dbReference type="InterPro" id="IPR036423">
    <property type="entry name" value="SOD-like_Cu/Zn_dom_sf"/>
</dbReference>
<dbReference type="RefSeq" id="WP_085765787.1">
    <property type="nucleotide sequence ID" value="NZ_CP019344.1"/>
</dbReference>
<proteinExistence type="inferred from homology"/>
<feature type="region of interest" description="Disordered" evidence="2">
    <location>
        <begin position="134"/>
        <end position="155"/>
    </location>
</feature>
<organism evidence="4 5">
    <name type="scientific">Nonlabens spongiae</name>
    <dbReference type="NCBI Taxonomy" id="331648"/>
    <lineage>
        <taxon>Bacteria</taxon>
        <taxon>Pseudomonadati</taxon>
        <taxon>Bacteroidota</taxon>
        <taxon>Flavobacteriia</taxon>
        <taxon>Flavobacteriales</taxon>
        <taxon>Flavobacteriaceae</taxon>
        <taxon>Nonlabens</taxon>
    </lineage>
</organism>
<dbReference type="GO" id="GO:0005507">
    <property type="term" value="F:copper ion binding"/>
    <property type="evidence" value="ECO:0007669"/>
    <property type="project" value="InterPro"/>
</dbReference>
<sequence length="230" mass="24804">MKKVYIGFLALGLILGVQSCKDADKHEHEHTHKDGTTHSHDHEDDHHEEKGMKEAHDHEHTHKDGTTHSHGHDGDHHDDETIKSLVVAMGSKSGSNVTGTITLTQSGDTVNMVANFDGLSEGSHAIHIHQNGDCSSDDGTSAGGHWNPTEEKHGKWGEEMHHSGDIGNLMADAKGNASLSFSTDKWCIDCDDENKNVVGKAFIVHAKADDFESQPSGAAGQRVACGVIEM</sequence>
<evidence type="ECO:0000313" key="4">
    <source>
        <dbReference type="EMBL" id="ARN76986.1"/>
    </source>
</evidence>
<gene>
    <name evidence="4" type="ORF">BST97_02655</name>
</gene>